<reference evidence="9" key="1">
    <citation type="submission" date="2020-12" db="EMBL/GenBank/DDBJ databases">
        <title>Metabolic potential, ecology and presence of endohyphal bacteria is reflected in genomic diversity of Mucoromycotina.</title>
        <authorList>
            <person name="Muszewska A."/>
            <person name="Okrasinska A."/>
            <person name="Steczkiewicz K."/>
            <person name="Drgas O."/>
            <person name="Orlowska M."/>
            <person name="Perlinska-Lenart U."/>
            <person name="Aleksandrzak-Piekarczyk T."/>
            <person name="Szatraj K."/>
            <person name="Zielenkiewicz U."/>
            <person name="Pilsyk S."/>
            <person name="Malc E."/>
            <person name="Mieczkowski P."/>
            <person name="Kruszewska J.S."/>
            <person name="Biernat P."/>
            <person name="Pawlowska J."/>
        </authorList>
    </citation>
    <scope>NUCLEOTIDE SEQUENCE</scope>
    <source>
        <strain evidence="9">WA0000051536</strain>
    </source>
</reference>
<feature type="transmembrane region" description="Helical" evidence="7">
    <location>
        <begin position="341"/>
        <end position="369"/>
    </location>
</feature>
<evidence type="ECO:0000256" key="7">
    <source>
        <dbReference type="SAM" id="Phobius"/>
    </source>
</evidence>
<protein>
    <recommendedName>
        <fullName evidence="8">Amino acid transporter transmembrane domain-containing protein</fullName>
    </recommendedName>
</protein>
<feature type="transmembrane region" description="Helical" evidence="7">
    <location>
        <begin position="578"/>
        <end position="595"/>
    </location>
</feature>
<comment type="subcellular location">
    <subcellularLocation>
        <location evidence="1">Membrane</location>
        <topology evidence="1">Multi-pass membrane protein</topology>
    </subcellularLocation>
</comment>
<evidence type="ECO:0000313" key="9">
    <source>
        <dbReference type="EMBL" id="KAG2178442.1"/>
    </source>
</evidence>
<feature type="transmembrane region" description="Helical" evidence="7">
    <location>
        <begin position="634"/>
        <end position="658"/>
    </location>
</feature>
<organism evidence="9 10">
    <name type="scientific">Umbelopsis vinacea</name>
    <dbReference type="NCBI Taxonomy" id="44442"/>
    <lineage>
        <taxon>Eukaryota</taxon>
        <taxon>Fungi</taxon>
        <taxon>Fungi incertae sedis</taxon>
        <taxon>Mucoromycota</taxon>
        <taxon>Mucoromycotina</taxon>
        <taxon>Umbelopsidomycetes</taxon>
        <taxon>Umbelopsidales</taxon>
        <taxon>Umbelopsidaceae</taxon>
        <taxon>Umbelopsis</taxon>
    </lineage>
</organism>
<dbReference type="EMBL" id="JAEPRA010000011">
    <property type="protein sequence ID" value="KAG2178442.1"/>
    <property type="molecule type" value="Genomic_DNA"/>
</dbReference>
<feature type="compositionally biased region" description="Polar residues" evidence="6">
    <location>
        <begin position="34"/>
        <end position="46"/>
    </location>
</feature>
<dbReference type="OrthoDB" id="1684102at2759"/>
<feature type="transmembrane region" description="Helical" evidence="7">
    <location>
        <begin position="601"/>
        <end position="622"/>
    </location>
</feature>
<evidence type="ECO:0000259" key="8">
    <source>
        <dbReference type="Pfam" id="PF01490"/>
    </source>
</evidence>
<dbReference type="PANTHER" id="PTHR22950">
    <property type="entry name" value="AMINO ACID TRANSPORTER"/>
    <property type="match status" value="1"/>
</dbReference>
<sequence>MGSPKPSNSGSPYIRPVTSNSDHARHRWEEDSLKLSNAHGNLATSFDRSELTARLSSSPARSIGHNSNRPEFERPSRSSTPVKHHEHHGDLPDEEIAKVVKMHLATGSPASSYGTSPHSYVVESDDARSFHQLPGGAITHGIYKYVENVEQEEARRKRSQSFSLPRGEPSDPALLKLRAPGGFRRHYVYKQAIIKGQNPPGWMTSSFVDFLALYGHFGGEDLEDDEGDEDLLARIDEEAPLLPGRELEPVQGTATPSKAVFLILKSFIGTGTWWGGSRWTGFVSRVMFLPKAFSNGGLLFSTSVMLLIAGLSLWSFLLLIQTRNKVPVSFGDMGGVLFGPAMRLFVLFSIAVSQVSVSPVGFVCAYMVFVAQNIHAFIMSVSNCKTDIGLHWLIFAQLFIFVPLAMIRKIQKLSVFALIADLFILIGLSYLYYYDTFILVTRGLGNIEWIINANSFPLFVGTAVFTFEGIGLVIPIAESMKEPEKFPKVLTGSMIFMTILFTSVGVVSYLAFGDKVETVILLNLPAHSAVVNSVQLLYAMAICLSIPLQLFPAIRIMENGLFTLSGKTNMKVKWQKNMFRFGMVVVCAIIAIGGSNDLDKFVSIIGSACCIPLGFLFPPLFHMKAIAVNWRQRAGDIFLIVFGMSSMIYTSAITISLWTSGGSPEPSMRCIPVD</sequence>
<name>A0A8H7PQL1_9FUNG</name>
<feature type="transmembrane region" description="Helical" evidence="7">
    <location>
        <begin position="454"/>
        <end position="477"/>
    </location>
</feature>
<feature type="region of interest" description="Disordered" evidence="6">
    <location>
        <begin position="154"/>
        <end position="174"/>
    </location>
</feature>
<evidence type="ECO:0000256" key="2">
    <source>
        <dbReference type="ARBA" id="ARBA00008066"/>
    </source>
</evidence>
<evidence type="ECO:0000256" key="5">
    <source>
        <dbReference type="ARBA" id="ARBA00023136"/>
    </source>
</evidence>
<dbReference type="Proteomes" id="UP000612746">
    <property type="component" value="Unassembled WGS sequence"/>
</dbReference>
<keyword evidence="3 7" id="KW-0812">Transmembrane</keyword>
<dbReference type="InterPro" id="IPR013057">
    <property type="entry name" value="AA_transpt_TM"/>
</dbReference>
<evidence type="ECO:0000256" key="6">
    <source>
        <dbReference type="SAM" id="MobiDB-lite"/>
    </source>
</evidence>
<evidence type="ECO:0000256" key="4">
    <source>
        <dbReference type="ARBA" id="ARBA00022989"/>
    </source>
</evidence>
<feature type="domain" description="Amino acid transporter transmembrane" evidence="8">
    <location>
        <begin position="256"/>
        <end position="655"/>
    </location>
</feature>
<comment type="similarity">
    <text evidence="2">Belongs to the amino acid/polyamine transporter 2 family.</text>
</comment>
<comment type="caution">
    <text evidence="9">The sequence shown here is derived from an EMBL/GenBank/DDBJ whole genome shotgun (WGS) entry which is preliminary data.</text>
</comment>
<feature type="compositionally biased region" description="Polar residues" evidence="6">
    <location>
        <begin position="1"/>
        <end position="21"/>
    </location>
</feature>
<feature type="transmembrane region" description="Helical" evidence="7">
    <location>
        <begin position="413"/>
        <end position="434"/>
    </location>
</feature>
<keyword evidence="5 7" id="KW-0472">Membrane</keyword>
<dbReference type="GO" id="GO:0015179">
    <property type="term" value="F:L-amino acid transmembrane transporter activity"/>
    <property type="evidence" value="ECO:0007669"/>
    <property type="project" value="TreeGrafter"/>
</dbReference>
<feature type="compositionally biased region" description="Polar residues" evidence="6">
    <location>
        <begin position="54"/>
        <end position="67"/>
    </location>
</feature>
<evidence type="ECO:0000256" key="3">
    <source>
        <dbReference type="ARBA" id="ARBA00022692"/>
    </source>
</evidence>
<keyword evidence="4 7" id="KW-1133">Transmembrane helix</keyword>
<evidence type="ECO:0000256" key="1">
    <source>
        <dbReference type="ARBA" id="ARBA00004141"/>
    </source>
</evidence>
<keyword evidence="10" id="KW-1185">Reference proteome</keyword>
<feature type="transmembrane region" description="Helical" evidence="7">
    <location>
        <begin position="389"/>
        <end position="406"/>
    </location>
</feature>
<dbReference type="GO" id="GO:0005774">
    <property type="term" value="C:vacuolar membrane"/>
    <property type="evidence" value="ECO:0007669"/>
    <property type="project" value="TreeGrafter"/>
</dbReference>
<dbReference type="PANTHER" id="PTHR22950:SF666">
    <property type="entry name" value="VACUOLAR AMINO ACID TRANSPORTER 4"/>
    <property type="match status" value="1"/>
</dbReference>
<accession>A0A8H7PQL1</accession>
<feature type="transmembrane region" description="Helical" evidence="7">
    <location>
        <begin position="296"/>
        <end position="320"/>
    </location>
</feature>
<gene>
    <name evidence="9" type="ORF">INT44_001594</name>
</gene>
<dbReference type="AlphaFoldDB" id="A0A8H7PQL1"/>
<evidence type="ECO:0000313" key="10">
    <source>
        <dbReference type="Proteomes" id="UP000612746"/>
    </source>
</evidence>
<proteinExistence type="inferred from homology"/>
<feature type="transmembrane region" description="Helical" evidence="7">
    <location>
        <begin position="489"/>
        <end position="512"/>
    </location>
</feature>
<feature type="region of interest" description="Disordered" evidence="6">
    <location>
        <begin position="1"/>
        <end position="92"/>
    </location>
</feature>
<dbReference type="Pfam" id="PF01490">
    <property type="entry name" value="Aa_trans"/>
    <property type="match status" value="1"/>
</dbReference>